<comment type="similarity">
    <text evidence="1 8 9">Belongs to the TRAFAC class TrmE-Era-EngA-EngB-Septin-like GTPase superfamily. TrmE GTPase family.</text>
</comment>
<evidence type="ECO:0000256" key="9">
    <source>
        <dbReference type="RuleBase" id="RU003313"/>
    </source>
</evidence>
<dbReference type="Gene3D" id="1.20.120.430">
    <property type="entry name" value="tRNA modification GTPase MnmE domain 2"/>
    <property type="match status" value="1"/>
</dbReference>
<dbReference type="InterPro" id="IPR005225">
    <property type="entry name" value="Small_GTP-bd"/>
</dbReference>
<feature type="binding site" evidence="8">
    <location>
        <begin position="279"/>
        <end position="285"/>
    </location>
    <ligand>
        <name>GTP</name>
        <dbReference type="ChEBI" id="CHEBI:37565"/>
    </ligand>
</feature>
<proteinExistence type="inferred from homology"/>
<dbReference type="CDD" id="cd04164">
    <property type="entry name" value="trmE"/>
    <property type="match status" value="1"/>
</dbReference>
<dbReference type="GO" id="GO:0030488">
    <property type="term" value="P:tRNA methylation"/>
    <property type="evidence" value="ECO:0007669"/>
    <property type="project" value="TreeGrafter"/>
</dbReference>
<reference evidence="12 13" key="1">
    <citation type="submission" date="2015-01" db="EMBL/GenBank/DDBJ databases">
        <title>Genome Sequencing of Rickettsiales.</title>
        <authorList>
            <person name="Daugherty S.C."/>
            <person name="Su Q."/>
            <person name="Abolude K."/>
            <person name="Beier-Sexton M."/>
            <person name="Carlyon J.A."/>
            <person name="Carter R."/>
            <person name="Day N.P."/>
            <person name="Dumler S.J."/>
            <person name="Dyachenko V."/>
            <person name="Godinez A."/>
            <person name="Kurtti T.J."/>
            <person name="Lichay M."/>
            <person name="Mullins K.E."/>
            <person name="Ott S."/>
            <person name="Pappas-Brown V."/>
            <person name="Paris D.H."/>
            <person name="Patel P."/>
            <person name="Richards A.L."/>
            <person name="Sadzewicz L."/>
            <person name="Sears K."/>
            <person name="Seidman D."/>
            <person name="Sengamalay N."/>
            <person name="Stenos J."/>
            <person name="Tallon L.J."/>
            <person name="Vincent G."/>
            <person name="Fraser C.M."/>
            <person name="Munderloh U."/>
            <person name="Dunning-Hotopp J.C."/>
        </authorList>
    </citation>
    <scope>NUCLEOTIDE SEQUENCE [LARGE SCALE GENOMIC DNA]</scope>
    <source>
        <strain evidence="12 13">Pedreira</strain>
    </source>
</reference>
<comment type="caution">
    <text evidence="8">Lacks conserved residue(s) required for the propagation of feature annotation.</text>
</comment>
<evidence type="ECO:0000256" key="2">
    <source>
        <dbReference type="ARBA" id="ARBA00022490"/>
    </source>
</evidence>
<gene>
    <name evidence="8 12" type="primary">trmE</name>
    <name evidence="8" type="synonym">mnmE</name>
    <name evidence="12" type="ORF">RFEPED_1171</name>
</gene>
<feature type="binding site" evidence="8">
    <location>
        <position position="279"/>
    </location>
    <ligand>
        <name>K(+)</name>
        <dbReference type="ChEBI" id="CHEBI:29103"/>
    </ligand>
</feature>
<evidence type="ECO:0000256" key="4">
    <source>
        <dbReference type="ARBA" id="ARBA00022741"/>
    </source>
</evidence>
<dbReference type="InterPro" id="IPR031168">
    <property type="entry name" value="G_TrmE"/>
</dbReference>
<dbReference type="NCBIfam" id="TIGR03774">
    <property type="entry name" value="RPE2"/>
    <property type="match status" value="1"/>
</dbReference>
<dbReference type="CDD" id="cd14858">
    <property type="entry name" value="TrmE_N"/>
    <property type="match status" value="1"/>
</dbReference>
<comment type="cofactor">
    <cofactor evidence="8">
        <name>K(+)</name>
        <dbReference type="ChEBI" id="CHEBI:29103"/>
    </cofactor>
    <text evidence="8">Binds 1 potassium ion per subunit.</text>
</comment>
<keyword evidence="2 8" id="KW-0963">Cytoplasm</keyword>
<dbReference type="Pfam" id="PF10396">
    <property type="entry name" value="TrmE_N"/>
    <property type="match status" value="1"/>
</dbReference>
<dbReference type="PROSITE" id="PS50052">
    <property type="entry name" value="GUANYLATE_KINASE_2"/>
    <property type="match status" value="1"/>
</dbReference>
<feature type="binding site" evidence="8">
    <location>
        <position position="285"/>
    </location>
    <ligand>
        <name>Mg(2+)</name>
        <dbReference type="ChEBI" id="CHEBI:18420"/>
    </ligand>
</feature>
<evidence type="ECO:0000256" key="5">
    <source>
        <dbReference type="ARBA" id="ARBA00022801"/>
    </source>
</evidence>
<feature type="binding site" evidence="8">
    <location>
        <position position="480"/>
    </location>
    <ligand>
        <name>(6S)-5-formyl-5,6,7,8-tetrahydrofolate</name>
        <dbReference type="ChEBI" id="CHEBI:57457"/>
    </ligand>
</feature>
<dbReference type="AlphaFoldDB" id="A0A0F3MSL1"/>
<feature type="binding site" evidence="8">
    <location>
        <begin position="260"/>
        <end position="265"/>
    </location>
    <ligand>
        <name>GTP</name>
        <dbReference type="ChEBI" id="CHEBI:37565"/>
    </ligand>
</feature>
<dbReference type="InterPro" id="IPR027266">
    <property type="entry name" value="TrmE/GcvT-like"/>
</dbReference>
<dbReference type="NCBIfam" id="TIGR00231">
    <property type="entry name" value="small_GTP"/>
    <property type="match status" value="1"/>
</dbReference>
<protein>
    <recommendedName>
        <fullName evidence="8">tRNA modification GTPase MnmE</fullName>
        <ecNumber evidence="8">3.6.-.-</ecNumber>
    </recommendedName>
</protein>
<feature type="domain" description="Guanylate kinase-like" evidence="10">
    <location>
        <begin position="250"/>
        <end position="438"/>
    </location>
</feature>
<dbReference type="EC" id="3.6.-.-" evidence="8"/>
<dbReference type="Gene3D" id="3.40.50.300">
    <property type="entry name" value="P-loop containing nucleotide triphosphate hydrolases"/>
    <property type="match status" value="1"/>
</dbReference>
<feature type="binding site" evidence="8">
    <location>
        <begin position="304"/>
        <end position="307"/>
    </location>
    <ligand>
        <name>GTP</name>
        <dbReference type="ChEBI" id="CHEBI:37565"/>
    </ligand>
</feature>
<dbReference type="PATRIC" id="fig|1359196.3.peg.1134"/>
<dbReference type="Gene3D" id="3.30.1360.120">
    <property type="entry name" value="Probable tRNA modification gtpase trme, domain 1"/>
    <property type="match status" value="1"/>
</dbReference>
<evidence type="ECO:0000256" key="8">
    <source>
        <dbReference type="HAMAP-Rule" id="MF_00379"/>
    </source>
</evidence>
<accession>A0A0F3MSL1</accession>
<dbReference type="SMR" id="A0A0F3MSL1"/>
<dbReference type="InterPro" id="IPR027417">
    <property type="entry name" value="P-loop_NTPase"/>
</dbReference>
<dbReference type="InterPro" id="IPR006073">
    <property type="entry name" value="GTP-bd"/>
</dbReference>
<keyword evidence="8" id="KW-0479">Metal-binding</keyword>
<feature type="binding site" evidence="8">
    <location>
        <position position="284"/>
    </location>
    <ligand>
        <name>K(+)</name>
        <dbReference type="ChEBI" id="CHEBI:29103"/>
    </ligand>
</feature>
<sequence>METIFAQSSAFGKAGVAVFRISGPKSLEVLQLLTGRADFKPRIMYYQQITVPKTIVNSASFAYKEPRVEPITNRRATSDIVSEGGSIDYKELIDNAMVVYFKSPNSFTGEDVVEIHTHGSKAISIMLINALLNIADIRLAEAGEFTKRAFLNNKFDLTAAEGIADLINAETIMQHRQAIRQASGGLEELYNNWRTQLLKIISLLEAYIDFPDEDIPDSVLNDVNNTHKNLVNEISNYLNDNRRGELLNSGLKLAIIGPPNVGKSSLLNFLMQRDIAIVSNIAGTTRDIIEGHLDIGGYPIILQDTAGIREESSDIIEQEGIKRAIHSAKTADIKIIMFDAEKLDSSINEDIMNLINENTITIINKIDLIEPNKIFSIENKYKCLRVSVKNNIALSSILKNIENIAENMAGFTETPYITNQRHRHYLKQALSHLTAFSLDNDLVLATEDIRMTARCIGAITGVINIEEILGEIFKNFCIGK</sequence>
<dbReference type="GO" id="GO:0002098">
    <property type="term" value="P:tRNA wobble uridine modification"/>
    <property type="evidence" value="ECO:0007669"/>
    <property type="project" value="TreeGrafter"/>
</dbReference>
<dbReference type="SUPFAM" id="SSF52540">
    <property type="entry name" value="P-loop containing nucleoside triphosphate hydrolases"/>
    <property type="match status" value="1"/>
</dbReference>
<dbReference type="PROSITE" id="PS51709">
    <property type="entry name" value="G_TRME"/>
    <property type="match status" value="1"/>
</dbReference>
<dbReference type="InterPro" id="IPR004520">
    <property type="entry name" value="GTPase_MnmE"/>
</dbReference>
<evidence type="ECO:0000313" key="13">
    <source>
        <dbReference type="Proteomes" id="UP000033475"/>
    </source>
</evidence>
<comment type="subcellular location">
    <subcellularLocation>
        <location evidence="8">Cytoplasm</location>
    </subcellularLocation>
</comment>
<evidence type="ECO:0000259" key="10">
    <source>
        <dbReference type="PROSITE" id="PS50052"/>
    </source>
</evidence>
<feature type="domain" description="TrmE-type G" evidence="11">
    <location>
        <begin position="250"/>
        <end position="406"/>
    </location>
</feature>
<keyword evidence="7 8" id="KW-0342">GTP-binding</keyword>
<dbReference type="PANTHER" id="PTHR42714">
    <property type="entry name" value="TRNA MODIFICATION GTPASE GTPBP3"/>
    <property type="match status" value="1"/>
</dbReference>
<comment type="function">
    <text evidence="8">Exhibits a very high intrinsic GTPase hydrolysis rate. Involved in the addition of a carboxymethylaminomethyl (cmnm) group at the wobble position (U34) of certain tRNAs, forming tRNA-cmnm(5)s(2)U34.</text>
</comment>
<dbReference type="GO" id="GO:0005525">
    <property type="term" value="F:GTP binding"/>
    <property type="evidence" value="ECO:0007669"/>
    <property type="project" value="UniProtKB-UniRule"/>
</dbReference>
<dbReference type="Pfam" id="PF12631">
    <property type="entry name" value="MnmE_helical"/>
    <property type="match status" value="1"/>
</dbReference>
<evidence type="ECO:0000259" key="11">
    <source>
        <dbReference type="PROSITE" id="PS51709"/>
    </source>
</evidence>
<organism evidence="12 13">
    <name type="scientific">Rickettsia felis str. Pedreira</name>
    <dbReference type="NCBI Taxonomy" id="1359196"/>
    <lineage>
        <taxon>Bacteria</taxon>
        <taxon>Pseudomonadati</taxon>
        <taxon>Pseudomonadota</taxon>
        <taxon>Alphaproteobacteria</taxon>
        <taxon>Rickettsiales</taxon>
        <taxon>Rickettsiaceae</taxon>
        <taxon>Rickettsieae</taxon>
        <taxon>Rickettsia</taxon>
        <taxon>spotted fever group</taxon>
    </lineage>
</organism>
<dbReference type="PANTHER" id="PTHR42714:SF2">
    <property type="entry name" value="TRNA MODIFICATION GTPASE GTPBP3, MITOCHONDRIAL"/>
    <property type="match status" value="1"/>
</dbReference>
<feature type="binding site" evidence="8">
    <location>
        <position position="154"/>
    </location>
    <ligand>
        <name>(6S)-5-formyl-5,6,7,8-tetrahydrofolate</name>
        <dbReference type="ChEBI" id="CHEBI:57457"/>
    </ligand>
</feature>
<dbReference type="GO" id="GO:0003924">
    <property type="term" value="F:GTPase activity"/>
    <property type="evidence" value="ECO:0007669"/>
    <property type="project" value="UniProtKB-UniRule"/>
</dbReference>
<dbReference type="NCBIfam" id="TIGR00450">
    <property type="entry name" value="mnmE_trmE_thdF"/>
    <property type="match status" value="1"/>
</dbReference>
<feature type="binding site" evidence="8">
    <location>
        <position position="114"/>
    </location>
    <ligand>
        <name>(6S)-5-formyl-5,6,7,8-tetrahydrofolate</name>
        <dbReference type="ChEBI" id="CHEBI:57457"/>
    </ligand>
</feature>
<keyword evidence="3 8" id="KW-0819">tRNA processing</keyword>
<dbReference type="InterPro" id="IPR022436">
    <property type="entry name" value="RPE2"/>
</dbReference>
<feature type="binding site" evidence="8">
    <location>
        <position position="260"/>
    </location>
    <ligand>
        <name>K(+)</name>
        <dbReference type="ChEBI" id="CHEBI:29103"/>
    </ligand>
</feature>
<dbReference type="EMBL" id="LANQ01000001">
    <property type="protein sequence ID" value="KJV58778.1"/>
    <property type="molecule type" value="Genomic_DNA"/>
</dbReference>
<dbReference type="Pfam" id="PF01926">
    <property type="entry name" value="MMR_HSR1"/>
    <property type="match status" value="1"/>
</dbReference>
<evidence type="ECO:0000256" key="3">
    <source>
        <dbReference type="ARBA" id="ARBA00022694"/>
    </source>
</evidence>
<dbReference type="InterPro" id="IPR025867">
    <property type="entry name" value="MnmE_helical"/>
</dbReference>
<dbReference type="NCBIfam" id="NF003661">
    <property type="entry name" value="PRK05291.1-3"/>
    <property type="match status" value="1"/>
</dbReference>
<evidence type="ECO:0000313" key="12">
    <source>
        <dbReference type="EMBL" id="KJV58778.1"/>
    </source>
</evidence>
<dbReference type="GO" id="GO:0046872">
    <property type="term" value="F:metal ion binding"/>
    <property type="evidence" value="ECO:0007669"/>
    <property type="project" value="UniProtKB-KW"/>
</dbReference>
<dbReference type="InterPro" id="IPR008144">
    <property type="entry name" value="Guanylate_kin-like_dom"/>
</dbReference>
<keyword evidence="8" id="KW-0460">Magnesium</keyword>
<evidence type="ECO:0000256" key="1">
    <source>
        <dbReference type="ARBA" id="ARBA00011043"/>
    </source>
</evidence>
<dbReference type="RefSeq" id="WP_011271516.1">
    <property type="nucleotide sequence ID" value="NZ_LANQ01000001.1"/>
</dbReference>
<dbReference type="InterPro" id="IPR027368">
    <property type="entry name" value="MnmE_dom2"/>
</dbReference>
<evidence type="ECO:0000256" key="7">
    <source>
        <dbReference type="ARBA" id="ARBA00023134"/>
    </source>
</evidence>
<feature type="binding site" evidence="8">
    <location>
        <position position="264"/>
    </location>
    <ligand>
        <name>Mg(2+)</name>
        <dbReference type="ChEBI" id="CHEBI:18420"/>
    </ligand>
</feature>
<dbReference type="HAMAP" id="MF_00379">
    <property type="entry name" value="GTPase_MnmE"/>
    <property type="match status" value="1"/>
</dbReference>
<keyword evidence="4 8" id="KW-0547">Nucleotide-binding</keyword>
<feature type="binding site" evidence="8">
    <location>
        <position position="281"/>
    </location>
    <ligand>
        <name>K(+)</name>
        <dbReference type="ChEBI" id="CHEBI:29103"/>
    </ligand>
</feature>
<dbReference type="SUPFAM" id="SSF103025">
    <property type="entry name" value="Folate-binding domain"/>
    <property type="match status" value="1"/>
</dbReference>
<comment type="subunit">
    <text evidence="8">Homodimer. Heterotetramer of two MnmE and two MnmG subunits.</text>
</comment>
<keyword evidence="5 8" id="KW-0378">Hydrolase</keyword>
<comment type="caution">
    <text evidence="12">The sequence shown here is derived from an EMBL/GenBank/DDBJ whole genome shotgun (WGS) entry which is preliminary data.</text>
</comment>
<name>A0A0F3MSL1_RICFI</name>
<keyword evidence="6 8" id="KW-0630">Potassium</keyword>
<feature type="binding site" evidence="8">
    <location>
        <position position="20"/>
    </location>
    <ligand>
        <name>(6S)-5-formyl-5,6,7,8-tetrahydrofolate</name>
        <dbReference type="ChEBI" id="CHEBI:57457"/>
    </ligand>
</feature>
<dbReference type="GO" id="GO:0005737">
    <property type="term" value="C:cytoplasm"/>
    <property type="evidence" value="ECO:0007669"/>
    <property type="project" value="UniProtKB-SubCell"/>
</dbReference>
<dbReference type="InterPro" id="IPR018948">
    <property type="entry name" value="GTP-bd_TrmE_N"/>
</dbReference>
<evidence type="ECO:0000256" key="6">
    <source>
        <dbReference type="ARBA" id="ARBA00022958"/>
    </source>
</evidence>
<dbReference type="Proteomes" id="UP000033475">
    <property type="component" value="Unassembled WGS sequence"/>
</dbReference>